<dbReference type="InterPro" id="IPR050109">
    <property type="entry name" value="HTH-type_TetR-like_transc_reg"/>
</dbReference>
<dbReference type="PROSITE" id="PS50977">
    <property type="entry name" value="HTH_TETR_2"/>
    <property type="match status" value="1"/>
</dbReference>
<dbReference type="Proteomes" id="UP001318300">
    <property type="component" value="Unassembled WGS sequence"/>
</dbReference>
<feature type="domain" description="HTH tetR-type" evidence="5">
    <location>
        <begin position="17"/>
        <end position="77"/>
    </location>
</feature>
<keyword evidence="2 4" id="KW-0238">DNA-binding</keyword>
<dbReference type="Gene3D" id="1.10.357.10">
    <property type="entry name" value="Tetracycline Repressor, domain 2"/>
    <property type="match status" value="1"/>
</dbReference>
<dbReference type="EMBL" id="JAAOYO010000002">
    <property type="protein sequence ID" value="NII40513.1"/>
    <property type="molecule type" value="Genomic_DNA"/>
</dbReference>
<feature type="DNA-binding region" description="H-T-H motif" evidence="4">
    <location>
        <begin position="40"/>
        <end position="59"/>
    </location>
</feature>
<dbReference type="InterPro" id="IPR023772">
    <property type="entry name" value="DNA-bd_HTH_TetR-type_CS"/>
</dbReference>
<evidence type="ECO:0000313" key="7">
    <source>
        <dbReference type="Proteomes" id="UP001318300"/>
    </source>
</evidence>
<accession>A0ABX0T8K1</accession>
<organism evidence="6 7">
    <name type="scientific">Curtobacterium salicis</name>
    <dbReference type="NCBI Taxonomy" id="1779862"/>
    <lineage>
        <taxon>Bacteria</taxon>
        <taxon>Bacillati</taxon>
        <taxon>Actinomycetota</taxon>
        <taxon>Actinomycetes</taxon>
        <taxon>Micrococcales</taxon>
        <taxon>Microbacteriaceae</taxon>
        <taxon>Curtobacterium</taxon>
    </lineage>
</organism>
<evidence type="ECO:0000256" key="3">
    <source>
        <dbReference type="ARBA" id="ARBA00023163"/>
    </source>
</evidence>
<name>A0ABX0T8K1_9MICO</name>
<comment type="caution">
    <text evidence="6">The sequence shown here is derived from an EMBL/GenBank/DDBJ whole genome shotgun (WGS) entry which is preliminary data.</text>
</comment>
<keyword evidence="3" id="KW-0804">Transcription</keyword>
<dbReference type="InterPro" id="IPR001647">
    <property type="entry name" value="HTH_TetR"/>
</dbReference>
<keyword evidence="1" id="KW-0805">Transcription regulation</keyword>
<proteinExistence type="predicted"/>
<sequence length="206" mass="21887">MGATTGTRTGLRDITRDAVRARLAAVAIARFDADGFDRVTVEQVAAEAGISARSFHRYFPAKEDAVIGDPARHGAALAAAFRARPEGEPVWTALQESFASMLVLGGGDDPETGRRSVRVMLSTPSLRARNLEKHHAWAEVLLPLVAARLGLGETDGDLRARTVVQAALSCFDVSVATWAAGEDDVVGILRRSFGVLAVPDVPADRS</sequence>
<reference evidence="6 7" key="1">
    <citation type="submission" date="2020-03" db="EMBL/GenBank/DDBJ databases">
        <title>Above-ground endophytic microbial communities from plants in different locations in the United States.</title>
        <authorList>
            <person name="Frank C."/>
        </authorList>
    </citation>
    <scope>NUCLEOTIDE SEQUENCE [LARGE SCALE GENOMIC DNA]</scope>
    <source>
        <strain evidence="6 7">WW7</strain>
    </source>
</reference>
<dbReference type="Pfam" id="PF00440">
    <property type="entry name" value="TetR_N"/>
    <property type="match status" value="1"/>
</dbReference>
<gene>
    <name evidence="6" type="ORF">E9228_001149</name>
</gene>
<dbReference type="PANTHER" id="PTHR30055">
    <property type="entry name" value="HTH-TYPE TRANSCRIPTIONAL REGULATOR RUTR"/>
    <property type="match status" value="1"/>
</dbReference>
<dbReference type="InterPro" id="IPR041347">
    <property type="entry name" value="MftR_C"/>
</dbReference>
<evidence type="ECO:0000256" key="2">
    <source>
        <dbReference type="ARBA" id="ARBA00023125"/>
    </source>
</evidence>
<dbReference type="Gene3D" id="1.10.10.60">
    <property type="entry name" value="Homeodomain-like"/>
    <property type="match status" value="1"/>
</dbReference>
<evidence type="ECO:0000256" key="1">
    <source>
        <dbReference type="ARBA" id="ARBA00023015"/>
    </source>
</evidence>
<dbReference type="PANTHER" id="PTHR30055:SF238">
    <property type="entry name" value="MYCOFACTOCIN BIOSYNTHESIS TRANSCRIPTIONAL REGULATOR MFTR-RELATED"/>
    <property type="match status" value="1"/>
</dbReference>
<keyword evidence="7" id="KW-1185">Reference proteome</keyword>
<dbReference type="InterPro" id="IPR009057">
    <property type="entry name" value="Homeodomain-like_sf"/>
</dbReference>
<dbReference type="RefSeq" id="WP_166779633.1">
    <property type="nucleotide sequence ID" value="NZ_JAAOYO010000002.1"/>
</dbReference>
<evidence type="ECO:0000256" key="4">
    <source>
        <dbReference type="PROSITE-ProRule" id="PRU00335"/>
    </source>
</evidence>
<evidence type="ECO:0000259" key="5">
    <source>
        <dbReference type="PROSITE" id="PS50977"/>
    </source>
</evidence>
<dbReference type="SUPFAM" id="SSF46689">
    <property type="entry name" value="Homeodomain-like"/>
    <property type="match status" value="1"/>
</dbReference>
<dbReference type="Pfam" id="PF17754">
    <property type="entry name" value="TetR_C_14"/>
    <property type="match status" value="1"/>
</dbReference>
<evidence type="ECO:0000313" key="6">
    <source>
        <dbReference type="EMBL" id="NII40513.1"/>
    </source>
</evidence>
<dbReference type="PROSITE" id="PS01081">
    <property type="entry name" value="HTH_TETR_1"/>
    <property type="match status" value="1"/>
</dbReference>
<protein>
    <submittedName>
        <fullName evidence="6">AcrR family transcriptional regulator</fullName>
    </submittedName>
</protein>